<gene>
    <name evidence="2" type="ORF">ALC57_13981</name>
</gene>
<feature type="compositionally biased region" description="Pro residues" evidence="1">
    <location>
        <begin position="30"/>
        <end position="45"/>
    </location>
</feature>
<evidence type="ECO:0000313" key="3">
    <source>
        <dbReference type="Proteomes" id="UP000078492"/>
    </source>
</evidence>
<dbReference type="AlphaFoldDB" id="A0A195DM49"/>
<sequence length="137" mass="14610">MEADIYPRQCVTGSAKSAMMNVLAGINPQCTPPPPSSSTVPPPPAAATSHDPLTFGQVTMISLFKASSEKAAGDGPEGEGEGRREGGESRRRKLRHTGRVIYSGPAPSKGFHGEPVRYKHVGVFHGIQIRRPRASYS</sequence>
<keyword evidence="3" id="KW-1185">Reference proteome</keyword>
<dbReference type="EMBL" id="KQ980734">
    <property type="protein sequence ID" value="KYN13907.1"/>
    <property type="molecule type" value="Genomic_DNA"/>
</dbReference>
<evidence type="ECO:0000256" key="1">
    <source>
        <dbReference type="SAM" id="MobiDB-lite"/>
    </source>
</evidence>
<feature type="region of interest" description="Disordered" evidence="1">
    <location>
        <begin position="65"/>
        <end position="114"/>
    </location>
</feature>
<organism evidence="2 3">
    <name type="scientific">Trachymyrmex cornetzi</name>
    <dbReference type="NCBI Taxonomy" id="471704"/>
    <lineage>
        <taxon>Eukaryota</taxon>
        <taxon>Metazoa</taxon>
        <taxon>Ecdysozoa</taxon>
        <taxon>Arthropoda</taxon>
        <taxon>Hexapoda</taxon>
        <taxon>Insecta</taxon>
        <taxon>Pterygota</taxon>
        <taxon>Neoptera</taxon>
        <taxon>Endopterygota</taxon>
        <taxon>Hymenoptera</taxon>
        <taxon>Apocrita</taxon>
        <taxon>Aculeata</taxon>
        <taxon>Formicoidea</taxon>
        <taxon>Formicidae</taxon>
        <taxon>Myrmicinae</taxon>
        <taxon>Trachymyrmex</taxon>
    </lineage>
</organism>
<reference evidence="2 3" key="1">
    <citation type="submission" date="2015-09" db="EMBL/GenBank/DDBJ databases">
        <title>Trachymyrmex cornetzi WGS genome.</title>
        <authorList>
            <person name="Nygaard S."/>
            <person name="Hu H."/>
            <person name="Boomsma J."/>
            <person name="Zhang G."/>
        </authorList>
    </citation>
    <scope>NUCLEOTIDE SEQUENCE [LARGE SCALE GENOMIC DNA]</scope>
    <source>
        <strain evidence="2">Tcor2-1</strain>
        <tissue evidence="2">Whole body</tissue>
    </source>
</reference>
<protein>
    <submittedName>
        <fullName evidence="2">Uncharacterized protein</fullName>
    </submittedName>
</protein>
<accession>A0A195DM49</accession>
<name>A0A195DM49_9HYME</name>
<feature type="compositionally biased region" description="Basic and acidic residues" evidence="1">
    <location>
        <begin position="80"/>
        <end position="89"/>
    </location>
</feature>
<dbReference type="Proteomes" id="UP000078492">
    <property type="component" value="Unassembled WGS sequence"/>
</dbReference>
<evidence type="ECO:0000313" key="2">
    <source>
        <dbReference type="EMBL" id="KYN13907.1"/>
    </source>
</evidence>
<proteinExistence type="predicted"/>
<feature type="region of interest" description="Disordered" evidence="1">
    <location>
        <begin position="26"/>
        <end position="51"/>
    </location>
</feature>